<evidence type="ECO:0000256" key="15">
    <source>
        <dbReference type="SAM" id="Phobius"/>
    </source>
</evidence>
<dbReference type="EMBL" id="JAUGZK010000001">
    <property type="protein sequence ID" value="MEE2022959.1"/>
    <property type="molecule type" value="Genomic_DNA"/>
</dbReference>
<evidence type="ECO:0000256" key="13">
    <source>
        <dbReference type="ARBA" id="ARBA00023284"/>
    </source>
</evidence>
<accession>A0ABU7JBD0</accession>
<feature type="topological domain" description="Cytoplasmic" evidence="14">
    <location>
        <begin position="1"/>
        <end position="15"/>
    </location>
</feature>
<dbReference type="NCBIfam" id="NF002485">
    <property type="entry name" value="PRK01749.1"/>
    <property type="match status" value="1"/>
</dbReference>
<evidence type="ECO:0000313" key="17">
    <source>
        <dbReference type="Proteomes" id="UP001339167"/>
    </source>
</evidence>
<evidence type="ECO:0000256" key="8">
    <source>
        <dbReference type="ARBA" id="ARBA00022989"/>
    </source>
</evidence>
<evidence type="ECO:0000256" key="1">
    <source>
        <dbReference type="ARBA" id="ARBA00004429"/>
    </source>
</evidence>
<comment type="caution">
    <text evidence="14">Lacks conserved residue(s) required for the propagation of feature annotation.</text>
</comment>
<dbReference type="InterPro" id="IPR050183">
    <property type="entry name" value="DsbB"/>
</dbReference>
<evidence type="ECO:0000256" key="2">
    <source>
        <dbReference type="ARBA" id="ARBA00008823"/>
    </source>
</evidence>
<dbReference type="SUPFAM" id="SSF158442">
    <property type="entry name" value="DsbB-like"/>
    <property type="match status" value="1"/>
</dbReference>
<evidence type="ECO:0000313" key="16">
    <source>
        <dbReference type="EMBL" id="MEE2022959.1"/>
    </source>
</evidence>
<keyword evidence="17" id="KW-1185">Reference proteome</keyword>
<organism evidence="16 17">
    <name type="scientific">Alkalimonas mucilaginosa</name>
    <dbReference type="NCBI Taxonomy" id="3057676"/>
    <lineage>
        <taxon>Bacteria</taxon>
        <taxon>Pseudomonadati</taxon>
        <taxon>Pseudomonadota</taxon>
        <taxon>Gammaproteobacteria</taxon>
        <taxon>Alkalimonas</taxon>
    </lineage>
</organism>
<feature type="transmembrane region" description="Helical" evidence="15">
    <location>
        <begin position="71"/>
        <end position="88"/>
    </location>
</feature>
<evidence type="ECO:0000256" key="5">
    <source>
        <dbReference type="ARBA" id="ARBA00022519"/>
    </source>
</evidence>
<protein>
    <recommendedName>
        <fullName evidence="14">Disulfide bond formation protein B</fullName>
    </recommendedName>
    <alternativeName>
        <fullName evidence="14">Disulfide oxidoreductase</fullName>
    </alternativeName>
</protein>
<evidence type="ECO:0000256" key="9">
    <source>
        <dbReference type="ARBA" id="ARBA00023002"/>
    </source>
</evidence>
<dbReference type="PANTHER" id="PTHR36570:SF2">
    <property type="entry name" value="DISULFIDE BOND FORMATION PROTEIN B"/>
    <property type="match status" value="1"/>
</dbReference>
<dbReference type="Proteomes" id="UP001339167">
    <property type="component" value="Unassembled WGS sequence"/>
</dbReference>
<gene>
    <name evidence="14 16" type="primary">dsbB</name>
    <name evidence="16" type="ORF">QWF21_01785</name>
</gene>
<evidence type="ECO:0000256" key="11">
    <source>
        <dbReference type="ARBA" id="ARBA00023157"/>
    </source>
</evidence>
<evidence type="ECO:0000256" key="14">
    <source>
        <dbReference type="HAMAP-Rule" id="MF_00286"/>
    </source>
</evidence>
<feature type="transmembrane region" description="Helical" evidence="15">
    <location>
        <begin position="149"/>
        <end position="170"/>
    </location>
</feature>
<comment type="subcellular location">
    <subcellularLocation>
        <location evidence="1">Cell inner membrane</location>
        <topology evidence="1">Multi-pass membrane protein</topology>
    </subcellularLocation>
    <subcellularLocation>
        <location evidence="14">Cell membrane</location>
        <topology evidence="14">Multi-pass membrane protein</topology>
    </subcellularLocation>
</comment>
<dbReference type="RefSeq" id="WP_330086315.1">
    <property type="nucleotide sequence ID" value="NZ_JAUGZK010000001.1"/>
</dbReference>
<evidence type="ECO:0000256" key="7">
    <source>
        <dbReference type="ARBA" id="ARBA00022982"/>
    </source>
</evidence>
<reference evidence="16 17" key="1">
    <citation type="submission" date="2023-06" db="EMBL/GenBank/DDBJ databases">
        <title>Alkalimonas sp., MEB004 an alkaliphilic bacterium isolated from Lonar Lake, India.</title>
        <authorList>
            <person name="Joshi A."/>
            <person name="Thite S."/>
        </authorList>
    </citation>
    <scope>NUCLEOTIDE SEQUENCE [LARGE SCALE GENOMIC DNA]</scope>
    <source>
        <strain evidence="16 17">MEB004</strain>
    </source>
</reference>
<keyword evidence="13 14" id="KW-0676">Redox-active center</keyword>
<keyword evidence="7 14" id="KW-0249">Electron transport</keyword>
<dbReference type="HAMAP" id="MF_00286">
    <property type="entry name" value="DsbB"/>
    <property type="match status" value="1"/>
</dbReference>
<dbReference type="InterPro" id="IPR003752">
    <property type="entry name" value="DiS_bond_form_DsbB/BdbC"/>
</dbReference>
<dbReference type="Pfam" id="PF02600">
    <property type="entry name" value="DsbB"/>
    <property type="match status" value="1"/>
</dbReference>
<feature type="topological domain" description="Cytoplasmic" evidence="14">
    <location>
        <begin position="168"/>
        <end position="179"/>
    </location>
</feature>
<comment type="function">
    <text evidence="14">Required for disulfide bond formation in some periplasmic proteins. Acts by oxidizing the DsbA protein.</text>
</comment>
<dbReference type="InterPro" id="IPR022920">
    <property type="entry name" value="Disulphide_bond_form_DsbB"/>
</dbReference>
<keyword evidence="6 14" id="KW-0812">Transmembrane</keyword>
<feature type="transmembrane region" description="Helical" evidence="15">
    <location>
        <begin position="46"/>
        <end position="64"/>
    </location>
</feature>
<name>A0ABU7JBD0_9GAMM</name>
<keyword evidence="3 14" id="KW-0813">Transport</keyword>
<keyword evidence="4 14" id="KW-1003">Cell membrane</keyword>
<feature type="topological domain" description="Periplasmic" evidence="14">
    <location>
        <begin position="33"/>
        <end position="50"/>
    </location>
</feature>
<dbReference type="PANTHER" id="PTHR36570">
    <property type="entry name" value="DISULFIDE BOND FORMATION PROTEIN B"/>
    <property type="match status" value="1"/>
</dbReference>
<feature type="disulfide bond" description="Redox-active" evidence="14">
    <location>
        <begin position="108"/>
        <end position="134"/>
    </location>
</feature>
<proteinExistence type="inferred from homology"/>
<evidence type="ECO:0000256" key="6">
    <source>
        <dbReference type="ARBA" id="ARBA00022692"/>
    </source>
</evidence>
<evidence type="ECO:0000256" key="4">
    <source>
        <dbReference type="ARBA" id="ARBA00022475"/>
    </source>
</evidence>
<comment type="caution">
    <text evidence="16">The sequence shown here is derived from an EMBL/GenBank/DDBJ whole genome shotgun (WGS) entry which is preliminary data.</text>
</comment>
<sequence>MMFAWLKKFSKQRLSWLLLLLTALGLQLAALYFQYGMGLEPCMQCVYIRAAVAGIFLAALLGLLAPASTPVRLLAGLGWLAAAVYGWQQARKLSGIEQLIADGGFYSCALFADFPEWMPLHQWFPAMFDPIGPCGAIDWQFAGASMADWMQWIFVAYALVAVLVLLSQAVRLSTNPYKG</sequence>
<keyword evidence="11 14" id="KW-1015">Disulfide bond</keyword>
<keyword evidence="12 14" id="KW-0143">Chaperone</keyword>
<evidence type="ECO:0000256" key="12">
    <source>
        <dbReference type="ARBA" id="ARBA00023186"/>
    </source>
</evidence>
<dbReference type="Gene3D" id="1.20.1550.10">
    <property type="entry name" value="DsbB-like"/>
    <property type="match status" value="1"/>
</dbReference>
<feature type="disulfide bond" description="Redox-active" evidence="14">
    <location>
        <begin position="42"/>
        <end position="45"/>
    </location>
</feature>
<evidence type="ECO:0000256" key="3">
    <source>
        <dbReference type="ARBA" id="ARBA00022448"/>
    </source>
</evidence>
<dbReference type="InterPro" id="IPR023380">
    <property type="entry name" value="DsbB-like_sf"/>
</dbReference>
<evidence type="ECO:0000256" key="10">
    <source>
        <dbReference type="ARBA" id="ARBA00023136"/>
    </source>
</evidence>
<dbReference type="GO" id="GO:0016491">
    <property type="term" value="F:oxidoreductase activity"/>
    <property type="evidence" value="ECO:0007669"/>
    <property type="project" value="UniProtKB-KW"/>
</dbReference>
<keyword evidence="8 14" id="KW-1133">Transmembrane helix</keyword>
<comment type="similarity">
    <text evidence="2 14">Belongs to the DsbB family.</text>
</comment>
<keyword evidence="9 14" id="KW-0560">Oxidoreductase</keyword>
<keyword evidence="5" id="KW-0997">Cell inner membrane</keyword>
<keyword evidence="10 14" id="KW-0472">Membrane</keyword>